<evidence type="ECO:0000313" key="5">
    <source>
        <dbReference type="Proteomes" id="UP000190961"/>
    </source>
</evidence>
<evidence type="ECO:0000259" key="3">
    <source>
        <dbReference type="PROSITE" id="PS50930"/>
    </source>
</evidence>
<dbReference type="Proteomes" id="UP000190961">
    <property type="component" value="Unassembled WGS sequence"/>
</dbReference>
<dbReference type="OrthoDB" id="1646880at2"/>
<evidence type="ECO:0000259" key="2">
    <source>
        <dbReference type="PROSITE" id="PS50110"/>
    </source>
</evidence>
<dbReference type="GO" id="GO:0000156">
    <property type="term" value="F:phosphorelay response regulator activity"/>
    <property type="evidence" value="ECO:0007669"/>
    <property type="project" value="InterPro"/>
</dbReference>
<name>A0A1T5M0J0_9BACT</name>
<feature type="domain" description="Response regulatory" evidence="2">
    <location>
        <begin position="4"/>
        <end position="115"/>
    </location>
</feature>
<protein>
    <submittedName>
        <fullName evidence="4">Two component transcriptional regulator, LytTR family</fullName>
    </submittedName>
</protein>
<dbReference type="InterPro" id="IPR046947">
    <property type="entry name" value="LytR-like"/>
</dbReference>
<dbReference type="InterPro" id="IPR007492">
    <property type="entry name" value="LytTR_DNA-bd_dom"/>
</dbReference>
<keyword evidence="5" id="KW-1185">Reference proteome</keyword>
<keyword evidence="1" id="KW-0597">Phosphoprotein</keyword>
<dbReference type="SMART" id="SM00850">
    <property type="entry name" value="LytTR"/>
    <property type="match status" value="1"/>
</dbReference>
<sequence>MKINCIVIDDEPLALELVESYIKKIPYLHLKGLFHEPFSAIEMLRSDKVDLIFLDVNMPDISGIEFLKSFDKPPAFIFITAYDQFAVQGFELNALDYLLKPVPFNRFLKASDRAFEMLKPKEPALDGFIFVKSEHNTIKVSLSSIYFIEGYKDYLKIYTDEANPILTLTTLKAFEELLPTSFQRVHRSYIISVSKIISFRSAKVYIRNRYIPIGESYTEQFQRLVVEGRLR</sequence>
<evidence type="ECO:0000313" key="4">
    <source>
        <dbReference type="EMBL" id="SKC81564.1"/>
    </source>
</evidence>
<dbReference type="Pfam" id="PF04397">
    <property type="entry name" value="LytTR"/>
    <property type="match status" value="1"/>
</dbReference>
<dbReference type="Gene3D" id="3.40.50.2300">
    <property type="match status" value="1"/>
</dbReference>
<dbReference type="RefSeq" id="WP_079688546.1">
    <property type="nucleotide sequence ID" value="NZ_FUZU01000003.1"/>
</dbReference>
<dbReference type="InterPro" id="IPR001789">
    <property type="entry name" value="Sig_transdc_resp-reg_receiver"/>
</dbReference>
<dbReference type="Pfam" id="PF00072">
    <property type="entry name" value="Response_reg"/>
    <property type="match status" value="1"/>
</dbReference>
<accession>A0A1T5M0J0</accession>
<dbReference type="Gene3D" id="2.40.50.1020">
    <property type="entry name" value="LytTr DNA-binding domain"/>
    <property type="match status" value="1"/>
</dbReference>
<feature type="domain" description="HTH LytTR-type" evidence="3">
    <location>
        <begin position="129"/>
        <end position="191"/>
    </location>
</feature>
<dbReference type="PANTHER" id="PTHR37299:SF1">
    <property type="entry name" value="STAGE 0 SPORULATION PROTEIN A HOMOLOG"/>
    <property type="match status" value="1"/>
</dbReference>
<dbReference type="InterPro" id="IPR011006">
    <property type="entry name" value="CheY-like_superfamily"/>
</dbReference>
<gene>
    <name evidence="4" type="ORF">SAMN05660236_3975</name>
</gene>
<dbReference type="EMBL" id="FUZU01000003">
    <property type="protein sequence ID" value="SKC81564.1"/>
    <property type="molecule type" value="Genomic_DNA"/>
</dbReference>
<reference evidence="4 5" key="1">
    <citation type="submission" date="2017-02" db="EMBL/GenBank/DDBJ databases">
        <authorList>
            <person name="Peterson S.W."/>
        </authorList>
    </citation>
    <scope>NUCLEOTIDE SEQUENCE [LARGE SCALE GENOMIC DNA]</scope>
    <source>
        <strain evidence="4 5">DSM 25262</strain>
    </source>
</reference>
<dbReference type="PANTHER" id="PTHR37299">
    <property type="entry name" value="TRANSCRIPTIONAL REGULATOR-RELATED"/>
    <property type="match status" value="1"/>
</dbReference>
<feature type="modified residue" description="4-aspartylphosphate" evidence="1">
    <location>
        <position position="55"/>
    </location>
</feature>
<dbReference type="AlphaFoldDB" id="A0A1T5M0J0"/>
<proteinExistence type="predicted"/>
<dbReference type="PROSITE" id="PS50930">
    <property type="entry name" value="HTH_LYTTR"/>
    <property type="match status" value="1"/>
</dbReference>
<dbReference type="PROSITE" id="PS50110">
    <property type="entry name" value="RESPONSE_REGULATORY"/>
    <property type="match status" value="1"/>
</dbReference>
<dbReference type="SUPFAM" id="SSF52172">
    <property type="entry name" value="CheY-like"/>
    <property type="match status" value="1"/>
</dbReference>
<dbReference type="STRING" id="688867.SAMN05660236_3975"/>
<dbReference type="SMART" id="SM00448">
    <property type="entry name" value="REC"/>
    <property type="match status" value="1"/>
</dbReference>
<organism evidence="4 5">
    <name type="scientific">Ohtaekwangia koreensis</name>
    <dbReference type="NCBI Taxonomy" id="688867"/>
    <lineage>
        <taxon>Bacteria</taxon>
        <taxon>Pseudomonadati</taxon>
        <taxon>Bacteroidota</taxon>
        <taxon>Cytophagia</taxon>
        <taxon>Cytophagales</taxon>
        <taxon>Fulvivirgaceae</taxon>
        <taxon>Ohtaekwangia</taxon>
    </lineage>
</organism>
<evidence type="ECO:0000256" key="1">
    <source>
        <dbReference type="PROSITE-ProRule" id="PRU00169"/>
    </source>
</evidence>
<dbReference type="GO" id="GO:0003677">
    <property type="term" value="F:DNA binding"/>
    <property type="evidence" value="ECO:0007669"/>
    <property type="project" value="InterPro"/>
</dbReference>